<dbReference type="Proteomes" id="UP000324897">
    <property type="component" value="Unassembled WGS sequence"/>
</dbReference>
<feature type="domain" description="Protein kinase" evidence="12">
    <location>
        <begin position="136"/>
        <end position="373"/>
    </location>
</feature>
<reference evidence="13 14" key="1">
    <citation type="journal article" date="2019" name="Sci. Rep.">
        <title>A high-quality genome of Eragrostis curvula grass provides insights into Poaceae evolution and supports new strategies to enhance forage quality.</title>
        <authorList>
            <person name="Carballo J."/>
            <person name="Santos B.A.C.M."/>
            <person name="Zappacosta D."/>
            <person name="Garbus I."/>
            <person name="Selva J.P."/>
            <person name="Gallo C.A."/>
            <person name="Diaz A."/>
            <person name="Albertini E."/>
            <person name="Caccamo M."/>
            <person name="Echenique V."/>
        </authorList>
    </citation>
    <scope>NUCLEOTIDE SEQUENCE [LARGE SCALE GENOMIC DNA]</scope>
    <source>
        <strain evidence="14">cv. Victoria</strain>
        <tissue evidence="13">Leaf</tissue>
    </source>
</reference>
<keyword evidence="14" id="KW-1185">Reference proteome</keyword>
<keyword evidence="5" id="KW-0418">Kinase</keyword>
<dbReference type="PANTHER" id="PTHR27006:SF559">
    <property type="entry name" value="PROTEIN KINASE DOMAIN CONTAINING PROTEIN EXPRESSED"/>
    <property type="match status" value="1"/>
</dbReference>
<dbReference type="Gene3D" id="3.30.200.20">
    <property type="entry name" value="Phosphorylase Kinase, domain 1"/>
    <property type="match status" value="1"/>
</dbReference>
<evidence type="ECO:0000256" key="8">
    <source>
        <dbReference type="ARBA" id="ARBA00048679"/>
    </source>
</evidence>
<protein>
    <recommendedName>
        <fullName evidence="1">non-specific serine/threonine protein kinase</fullName>
        <ecNumber evidence="1">2.7.11.1</ecNumber>
    </recommendedName>
</protein>
<evidence type="ECO:0000313" key="13">
    <source>
        <dbReference type="EMBL" id="TVU33867.1"/>
    </source>
</evidence>
<evidence type="ECO:0000256" key="2">
    <source>
        <dbReference type="ARBA" id="ARBA00022527"/>
    </source>
</evidence>
<evidence type="ECO:0000256" key="4">
    <source>
        <dbReference type="ARBA" id="ARBA00022741"/>
    </source>
</evidence>
<comment type="catalytic activity">
    <reaction evidence="7">
        <text>L-threonyl-[protein] + ATP = O-phospho-L-threonyl-[protein] + ADP + H(+)</text>
        <dbReference type="Rhea" id="RHEA:46608"/>
        <dbReference type="Rhea" id="RHEA-COMP:11060"/>
        <dbReference type="Rhea" id="RHEA-COMP:11605"/>
        <dbReference type="ChEBI" id="CHEBI:15378"/>
        <dbReference type="ChEBI" id="CHEBI:30013"/>
        <dbReference type="ChEBI" id="CHEBI:30616"/>
        <dbReference type="ChEBI" id="CHEBI:61977"/>
        <dbReference type="ChEBI" id="CHEBI:456216"/>
        <dbReference type="EC" id="2.7.11.1"/>
    </reaction>
</comment>
<keyword evidence="2 10" id="KW-0723">Serine/threonine-protein kinase</keyword>
<dbReference type="SMART" id="SM00220">
    <property type="entry name" value="S_TKc"/>
    <property type="match status" value="1"/>
</dbReference>
<evidence type="ECO:0000256" key="6">
    <source>
        <dbReference type="ARBA" id="ARBA00022840"/>
    </source>
</evidence>
<dbReference type="GO" id="GO:0004674">
    <property type="term" value="F:protein serine/threonine kinase activity"/>
    <property type="evidence" value="ECO:0007669"/>
    <property type="project" value="UniProtKB-KW"/>
</dbReference>
<keyword evidence="11" id="KW-0472">Membrane</keyword>
<keyword evidence="11" id="KW-0812">Transmembrane</keyword>
<evidence type="ECO:0000256" key="5">
    <source>
        <dbReference type="ARBA" id="ARBA00022777"/>
    </source>
</evidence>
<dbReference type="PANTHER" id="PTHR27006">
    <property type="entry name" value="PROMASTIGOTE SURFACE ANTIGEN PROTEIN PSA"/>
    <property type="match status" value="1"/>
</dbReference>
<gene>
    <name evidence="13" type="ORF">EJB05_15680</name>
</gene>
<dbReference type="PROSITE" id="PS00107">
    <property type="entry name" value="PROTEIN_KINASE_ATP"/>
    <property type="match status" value="1"/>
</dbReference>
<dbReference type="PROSITE" id="PS00108">
    <property type="entry name" value="PROTEIN_KINASE_ST"/>
    <property type="match status" value="1"/>
</dbReference>
<feature type="transmembrane region" description="Helical" evidence="11">
    <location>
        <begin position="58"/>
        <end position="75"/>
    </location>
</feature>
<keyword evidence="6 9" id="KW-0067">ATP-binding</keyword>
<evidence type="ECO:0000313" key="14">
    <source>
        <dbReference type="Proteomes" id="UP000324897"/>
    </source>
</evidence>
<evidence type="ECO:0000256" key="3">
    <source>
        <dbReference type="ARBA" id="ARBA00022679"/>
    </source>
</evidence>
<dbReference type="InterPro" id="IPR011009">
    <property type="entry name" value="Kinase-like_dom_sf"/>
</dbReference>
<dbReference type="Gramene" id="TVU33867">
    <property type="protein sequence ID" value="TVU33867"/>
    <property type="gene ID" value="EJB05_15680"/>
</dbReference>
<evidence type="ECO:0000256" key="10">
    <source>
        <dbReference type="RuleBase" id="RU000304"/>
    </source>
</evidence>
<evidence type="ECO:0000256" key="1">
    <source>
        <dbReference type="ARBA" id="ARBA00012513"/>
    </source>
</evidence>
<dbReference type="EC" id="2.7.11.1" evidence="1"/>
<evidence type="ECO:0000256" key="7">
    <source>
        <dbReference type="ARBA" id="ARBA00047899"/>
    </source>
</evidence>
<keyword evidence="11" id="KW-1133">Transmembrane helix</keyword>
<feature type="binding site" evidence="9">
    <location>
        <position position="167"/>
    </location>
    <ligand>
        <name>ATP</name>
        <dbReference type="ChEBI" id="CHEBI:30616"/>
    </ligand>
</feature>
<dbReference type="FunFam" id="1.10.510.10:FF:001023">
    <property type="entry name" value="Os07g0541700 protein"/>
    <property type="match status" value="1"/>
</dbReference>
<organism evidence="13 14">
    <name type="scientific">Eragrostis curvula</name>
    <name type="common">weeping love grass</name>
    <dbReference type="NCBI Taxonomy" id="38414"/>
    <lineage>
        <taxon>Eukaryota</taxon>
        <taxon>Viridiplantae</taxon>
        <taxon>Streptophyta</taxon>
        <taxon>Embryophyta</taxon>
        <taxon>Tracheophyta</taxon>
        <taxon>Spermatophyta</taxon>
        <taxon>Magnoliopsida</taxon>
        <taxon>Liliopsida</taxon>
        <taxon>Poales</taxon>
        <taxon>Poaceae</taxon>
        <taxon>PACMAD clade</taxon>
        <taxon>Chloridoideae</taxon>
        <taxon>Eragrostideae</taxon>
        <taxon>Eragrostidinae</taxon>
        <taxon>Eragrostis</taxon>
    </lineage>
</organism>
<accession>A0A5J9VEM4</accession>
<dbReference type="Pfam" id="PF00069">
    <property type="entry name" value="Pkinase"/>
    <property type="match status" value="1"/>
</dbReference>
<evidence type="ECO:0000256" key="9">
    <source>
        <dbReference type="PROSITE-ProRule" id="PRU10141"/>
    </source>
</evidence>
<comment type="catalytic activity">
    <reaction evidence="8">
        <text>L-seryl-[protein] + ATP = O-phospho-L-seryl-[protein] + ADP + H(+)</text>
        <dbReference type="Rhea" id="RHEA:17989"/>
        <dbReference type="Rhea" id="RHEA-COMP:9863"/>
        <dbReference type="Rhea" id="RHEA-COMP:11604"/>
        <dbReference type="ChEBI" id="CHEBI:15378"/>
        <dbReference type="ChEBI" id="CHEBI:29999"/>
        <dbReference type="ChEBI" id="CHEBI:30616"/>
        <dbReference type="ChEBI" id="CHEBI:83421"/>
        <dbReference type="ChEBI" id="CHEBI:456216"/>
        <dbReference type="EC" id="2.7.11.1"/>
    </reaction>
</comment>
<dbReference type="SUPFAM" id="SSF56112">
    <property type="entry name" value="Protein kinase-like (PK-like)"/>
    <property type="match status" value="1"/>
</dbReference>
<dbReference type="InterPro" id="IPR008271">
    <property type="entry name" value="Ser/Thr_kinase_AS"/>
</dbReference>
<feature type="non-terminal residue" evidence="13">
    <location>
        <position position="1"/>
    </location>
</feature>
<name>A0A5J9VEM4_9POAL</name>
<evidence type="ECO:0000259" key="12">
    <source>
        <dbReference type="PROSITE" id="PS50011"/>
    </source>
</evidence>
<dbReference type="InterPro" id="IPR017441">
    <property type="entry name" value="Protein_kinase_ATP_BS"/>
</dbReference>
<dbReference type="GO" id="GO:0005524">
    <property type="term" value="F:ATP binding"/>
    <property type="evidence" value="ECO:0007669"/>
    <property type="project" value="UniProtKB-UniRule"/>
</dbReference>
<keyword evidence="4 9" id="KW-0547">Nucleotide-binding</keyword>
<sequence length="373" mass="42772">MIQLLRLFVSIVSSLSYLLLWLIGHVRAVLFFRRRSGRKPRHLIPYFAALEWEITLRLLYYLLTVVALLLLPRAIRAATFYLRRVNFRHCWCYFKRAVLLLVPKLRVHDDTVRTRLPENLPRRFSFQELEAATGGFSDQNRLGNGSFGVVYRGVLWNGNGKVVIAVKRLNPSVAGSAQDEQWQFENEARLLQLGHCNIVQLIGYCCEEAHRILCYEYMAKGSLDGFLFGKCSTLDWAARYKIIKGICRGLRYLHEECKPNQIMLHLDIKPSNILLDDAMNPKISDFGLSRLFDRGSTHTISNVIAPIGYSAPEYFMSGKADRLANKRGRPPAYVKDDCLVRFKKCISIGLRCVSIIPNERPRAGELMNMLNTT</sequence>
<dbReference type="EMBL" id="RWGY01000009">
    <property type="protein sequence ID" value="TVU33867.1"/>
    <property type="molecule type" value="Genomic_DNA"/>
</dbReference>
<comment type="caution">
    <text evidence="13">The sequence shown here is derived from an EMBL/GenBank/DDBJ whole genome shotgun (WGS) entry which is preliminary data.</text>
</comment>
<dbReference type="OrthoDB" id="784626at2759"/>
<keyword evidence="3" id="KW-0808">Transferase</keyword>
<comment type="similarity">
    <text evidence="10">Belongs to the protein kinase superfamily.</text>
</comment>
<dbReference type="AlphaFoldDB" id="A0A5J9VEM4"/>
<feature type="transmembrane region" description="Helical" evidence="11">
    <location>
        <begin position="6"/>
        <end position="32"/>
    </location>
</feature>
<dbReference type="PROSITE" id="PS50011">
    <property type="entry name" value="PROTEIN_KINASE_DOM"/>
    <property type="match status" value="1"/>
</dbReference>
<dbReference type="Gene3D" id="1.10.510.10">
    <property type="entry name" value="Transferase(Phosphotransferase) domain 1"/>
    <property type="match status" value="1"/>
</dbReference>
<evidence type="ECO:0000256" key="11">
    <source>
        <dbReference type="SAM" id="Phobius"/>
    </source>
</evidence>
<proteinExistence type="inferred from homology"/>
<dbReference type="InterPro" id="IPR000719">
    <property type="entry name" value="Prot_kinase_dom"/>
</dbReference>